<keyword evidence="3" id="KW-1185">Reference proteome</keyword>
<protein>
    <submittedName>
        <fullName evidence="2">Questin oxidase family protein</fullName>
    </submittedName>
</protein>
<sequence>MPTSTPSTADILRRLLDADQDLPPEYNNGFGNHLPMALQALQAMGADTLRLQQFRTAYGQHFKGQPRLLAEAPTTDWQSLRGHGDAAYGPLRSHFAQALADVGMAATLRQALPDLLPGITAAAFHGLIRTAHAVEAEHHGELASGLAYWAARWQGLTPARVAGPLLDFENWAAQLVADAPTTSVNGPLISVRIEAALQTPAYQRLGAALSPQNELPQLLRRLAGLALERYLVSRNFTVLHMITGLRALRVLLPWVEVEMPLAQAILVQAFTAAYLAARVLPLATPLTEPSEQVSLSWPLLCRAATESDDEHVVKLVHACREEAAFYGDPRYLSAATLVLGAAARTKHLLPR</sequence>
<dbReference type="EMBL" id="JAQQXS010000005">
    <property type="protein sequence ID" value="MDC8784987.1"/>
    <property type="molecule type" value="Genomic_DNA"/>
</dbReference>
<dbReference type="RefSeq" id="WP_273596103.1">
    <property type="nucleotide sequence ID" value="NZ_JAQQXS010000005.1"/>
</dbReference>
<comment type="caution">
    <text evidence="2">The sequence shown here is derived from an EMBL/GenBank/DDBJ whole genome shotgun (WGS) entry which is preliminary data.</text>
</comment>
<keyword evidence="1" id="KW-0560">Oxidoreductase</keyword>
<dbReference type="PANTHER" id="PTHR35870">
    <property type="entry name" value="PROTEIN, PUTATIVE (AFU_ORTHOLOGUE AFUA_5G03330)-RELATED"/>
    <property type="match status" value="1"/>
</dbReference>
<dbReference type="PANTHER" id="PTHR35870:SF1">
    <property type="entry name" value="PROTEIN, PUTATIVE (AFU_ORTHOLOGUE AFUA_5G03330)-RELATED"/>
    <property type="match status" value="1"/>
</dbReference>
<organism evidence="2 3">
    <name type="scientific">Roseateles koreensis</name>
    <dbReference type="NCBI Taxonomy" id="2987526"/>
    <lineage>
        <taxon>Bacteria</taxon>
        <taxon>Pseudomonadati</taxon>
        <taxon>Pseudomonadota</taxon>
        <taxon>Betaproteobacteria</taxon>
        <taxon>Burkholderiales</taxon>
        <taxon>Sphaerotilaceae</taxon>
        <taxon>Roseateles</taxon>
    </lineage>
</organism>
<dbReference type="Proteomes" id="UP001219862">
    <property type="component" value="Unassembled WGS sequence"/>
</dbReference>
<gene>
    <name evidence="2" type="ORF">PRZ01_07265</name>
</gene>
<name>A0ABT5KT83_9BURK</name>
<evidence type="ECO:0000313" key="3">
    <source>
        <dbReference type="Proteomes" id="UP001219862"/>
    </source>
</evidence>
<dbReference type="InterPro" id="IPR025337">
    <property type="entry name" value="Questin_oxidase-like"/>
</dbReference>
<evidence type="ECO:0000313" key="2">
    <source>
        <dbReference type="EMBL" id="MDC8784987.1"/>
    </source>
</evidence>
<dbReference type="Pfam" id="PF14027">
    <property type="entry name" value="Questin_oxidase"/>
    <property type="match status" value="1"/>
</dbReference>
<reference evidence="2 3" key="1">
    <citation type="submission" date="2022-10" db="EMBL/GenBank/DDBJ databases">
        <title>paucibacter sp. hw8 Genome sequencing.</title>
        <authorList>
            <person name="Park S."/>
        </authorList>
    </citation>
    <scope>NUCLEOTIDE SEQUENCE [LARGE SCALE GENOMIC DNA]</scope>
    <source>
        <strain evidence="3">hw8</strain>
    </source>
</reference>
<evidence type="ECO:0000256" key="1">
    <source>
        <dbReference type="ARBA" id="ARBA00023002"/>
    </source>
</evidence>
<proteinExistence type="predicted"/>
<accession>A0ABT5KT83</accession>